<dbReference type="SMART" id="SM00115">
    <property type="entry name" value="CASc"/>
    <property type="match status" value="1"/>
</dbReference>
<evidence type="ECO:0000256" key="2">
    <source>
        <dbReference type="ARBA" id="ARBA00022703"/>
    </source>
</evidence>
<comment type="caution">
    <text evidence="4">The sequence shown here is derived from an EMBL/GenBank/DDBJ whole genome shotgun (WGS) entry which is preliminary data.</text>
</comment>
<dbReference type="SUPFAM" id="SSF52129">
    <property type="entry name" value="Caspase-like"/>
    <property type="match status" value="1"/>
</dbReference>
<dbReference type="Proteomes" id="UP000828390">
    <property type="component" value="Unassembled WGS sequence"/>
</dbReference>
<dbReference type="InterPro" id="IPR011600">
    <property type="entry name" value="Pept_C14_caspase"/>
</dbReference>
<organism evidence="4 5">
    <name type="scientific">Dreissena polymorpha</name>
    <name type="common">Zebra mussel</name>
    <name type="synonym">Mytilus polymorpha</name>
    <dbReference type="NCBI Taxonomy" id="45954"/>
    <lineage>
        <taxon>Eukaryota</taxon>
        <taxon>Metazoa</taxon>
        <taxon>Spiralia</taxon>
        <taxon>Lophotrochozoa</taxon>
        <taxon>Mollusca</taxon>
        <taxon>Bivalvia</taxon>
        <taxon>Autobranchia</taxon>
        <taxon>Heteroconchia</taxon>
        <taxon>Euheterodonta</taxon>
        <taxon>Imparidentia</taxon>
        <taxon>Neoheterodontei</taxon>
        <taxon>Myida</taxon>
        <taxon>Dreissenoidea</taxon>
        <taxon>Dreissenidae</taxon>
        <taxon>Dreissena</taxon>
    </lineage>
</organism>
<dbReference type="InterPro" id="IPR001309">
    <property type="entry name" value="Pept_C14_p20"/>
</dbReference>
<sequence length="165" mass="18954">MGQKHSKTLGSDQDCQLLRDFFGLKLRFVIDECHDKTKAELIQHLKRVKKKVNKRYYCFICVIMVHGNETGIATCDDPIHPNEIKAMFDNTRMAKYAGKPKLFLINACRVETSSQPQTNPDGSPVEHDPSQYLFEAGDIAEFLLNCVRTHLHPDVCKRFRTTLSR</sequence>
<dbReference type="PRINTS" id="PR00376">
    <property type="entry name" value="IL1BCENZYME"/>
</dbReference>
<protein>
    <recommendedName>
        <fullName evidence="3">Caspase family p20 domain-containing protein</fullName>
    </recommendedName>
</protein>
<keyword evidence="2" id="KW-0053">Apoptosis</keyword>
<evidence type="ECO:0000313" key="5">
    <source>
        <dbReference type="Proteomes" id="UP000828390"/>
    </source>
</evidence>
<keyword evidence="5" id="KW-1185">Reference proteome</keyword>
<evidence type="ECO:0000259" key="3">
    <source>
        <dbReference type="PROSITE" id="PS50208"/>
    </source>
</evidence>
<evidence type="ECO:0000313" key="4">
    <source>
        <dbReference type="EMBL" id="KAH3828364.1"/>
    </source>
</evidence>
<dbReference type="PANTHER" id="PTHR48169">
    <property type="entry name" value="DED DOMAIN-CONTAINING PROTEIN"/>
    <property type="match status" value="1"/>
</dbReference>
<evidence type="ECO:0000256" key="1">
    <source>
        <dbReference type="ARBA" id="ARBA00010134"/>
    </source>
</evidence>
<comment type="similarity">
    <text evidence="1">Belongs to the peptidase C14A family.</text>
</comment>
<accession>A0A9D4JZ34</accession>
<dbReference type="GO" id="GO:0043067">
    <property type="term" value="P:regulation of programmed cell death"/>
    <property type="evidence" value="ECO:0007669"/>
    <property type="project" value="UniProtKB-ARBA"/>
</dbReference>
<feature type="domain" description="Caspase family p20" evidence="3">
    <location>
        <begin position="26"/>
        <end position="112"/>
    </location>
</feature>
<dbReference type="InterPro" id="IPR015917">
    <property type="entry name" value="Pept_C14A"/>
</dbReference>
<dbReference type="GO" id="GO:0006508">
    <property type="term" value="P:proteolysis"/>
    <property type="evidence" value="ECO:0007669"/>
    <property type="project" value="InterPro"/>
</dbReference>
<reference evidence="4" key="2">
    <citation type="submission" date="2020-11" db="EMBL/GenBank/DDBJ databases">
        <authorList>
            <person name="McCartney M.A."/>
            <person name="Auch B."/>
            <person name="Kono T."/>
            <person name="Mallez S."/>
            <person name="Becker A."/>
            <person name="Gohl D.M."/>
            <person name="Silverstein K.A.T."/>
            <person name="Koren S."/>
            <person name="Bechman K.B."/>
            <person name="Herman A."/>
            <person name="Abrahante J.E."/>
            <person name="Garbe J."/>
        </authorList>
    </citation>
    <scope>NUCLEOTIDE SEQUENCE</scope>
    <source>
        <strain evidence="4">Duluth1</strain>
        <tissue evidence="4">Whole animal</tissue>
    </source>
</reference>
<dbReference type="AlphaFoldDB" id="A0A9D4JZ34"/>
<dbReference type="PANTHER" id="PTHR48169:SF1">
    <property type="entry name" value="ASTROCYTIC PHOSPHOPROTEIN PEA-15"/>
    <property type="match status" value="1"/>
</dbReference>
<dbReference type="Gene3D" id="3.40.50.1460">
    <property type="match status" value="1"/>
</dbReference>
<dbReference type="PROSITE" id="PS50208">
    <property type="entry name" value="CASPASE_P20"/>
    <property type="match status" value="1"/>
</dbReference>
<gene>
    <name evidence="4" type="ORF">DPMN_130322</name>
</gene>
<dbReference type="InterPro" id="IPR029030">
    <property type="entry name" value="Caspase-like_dom_sf"/>
</dbReference>
<dbReference type="GO" id="GO:0004197">
    <property type="term" value="F:cysteine-type endopeptidase activity"/>
    <property type="evidence" value="ECO:0007669"/>
    <property type="project" value="InterPro"/>
</dbReference>
<dbReference type="Pfam" id="PF00656">
    <property type="entry name" value="Peptidase_C14"/>
    <property type="match status" value="1"/>
</dbReference>
<dbReference type="GO" id="GO:0006915">
    <property type="term" value="P:apoptotic process"/>
    <property type="evidence" value="ECO:0007669"/>
    <property type="project" value="UniProtKB-KW"/>
</dbReference>
<proteinExistence type="inferred from homology"/>
<name>A0A9D4JZ34_DREPO</name>
<dbReference type="EMBL" id="JAIWYP010000005">
    <property type="protein sequence ID" value="KAH3828364.1"/>
    <property type="molecule type" value="Genomic_DNA"/>
</dbReference>
<reference evidence="4" key="1">
    <citation type="journal article" date="2019" name="bioRxiv">
        <title>The Genome of the Zebra Mussel, Dreissena polymorpha: A Resource for Invasive Species Research.</title>
        <authorList>
            <person name="McCartney M.A."/>
            <person name="Auch B."/>
            <person name="Kono T."/>
            <person name="Mallez S."/>
            <person name="Zhang Y."/>
            <person name="Obille A."/>
            <person name="Becker A."/>
            <person name="Abrahante J.E."/>
            <person name="Garbe J."/>
            <person name="Badalamenti J.P."/>
            <person name="Herman A."/>
            <person name="Mangelson H."/>
            <person name="Liachko I."/>
            <person name="Sullivan S."/>
            <person name="Sone E.D."/>
            <person name="Koren S."/>
            <person name="Silverstein K.A.T."/>
            <person name="Beckman K.B."/>
            <person name="Gohl D.M."/>
        </authorList>
    </citation>
    <scope>NUCLEOTIDE SEQUENCE</scope>
    <source>
        <strain evidence="4">Duluth1</strain>
        <tissue evidence="4">Whole animal</tissue>
    </source>
</reference>
<dbReference type="GO" id="GO:0005737">
    <property type="term" value="C:cytoplasm"/>
    <property type="evidence" value="ECO:0007669"/>
    <property type="project" value="UniProtKB-ARBA"/>
</dbReference>